<evidence type="ECO:0000256" key="5">
    <source>
        <dbReference type="PIRSR" id="PIRSR602401-1"/>
    </source>
</evidence>
<keyword evidence="7" id="KW-0812">Transmembrane</keyword>
<dbReference type="Gene3D" id="1.10.630.10">
    <property type="entry name" value="Cytochrome P450"/>
    <property type="match status" value="1"/>
</dbReference>
<evidence type="ECO:0000256" key="4">
    <source>
        <dbReference type="ARBA" id="ARBA00023004"/>
    </source>
</evidence>
<gene>
    <name evidence="8" type="ORF">FOC1_g10007070</name>
</gene>
<dbReference type="GO" id="GO:0020037">
    <property type="term" value="F:heme binding"/>
    <property type="evidence" value="ECO:0007669"/>
    <property type="project" value="InterPro"/>
</dbReference>
<evidence type="ECO:0000313" key="9">
    <source>
        <dbReference type="Proteomes" id="UP000016928"/>
    </source>
</evidence>
<dbReference type="HOGENOM" id="CLU_001570_14_11_1"/>
<evidence type="ECO:0000256" key="6">
    <source>
        <dbReference type="RuleBase" id="RU000461"/>
    </source>
</evidence>
<keyword evidence="7" id="KW-1133">Transmembrane helix</keyword>
<dbReference type="GO" id="GO:0004497">
    <property type="term" value="F:monooxygenase activity"/>
    <property type="evidence" value="ECO:0007669"/>
    <property type="project" value="UniProtKB-KW"/>
</dbReference>
<dbReference type="EMBL" id="KB730325">
    <property type="protein sequence ID" value="ENH67295.1"/>
    <property type="molecule type" value="Genomic_DNA"/>
</dbReference>
<feature type="transmembrane region" description="Helical" evidence="7">
    <location>
        <begin position="12"/>
        <end position="33"/>
    </location>
</feature>
<dbReference type="OMA" id="YLADQEM"/>
<dbReference type="GO" id="GO:0016705">
    <property type="term" value="F:oxidoreductase activity, acting on paired donors, with incorporation or reduction of molecular oxygen"/>
    <property type="evidence" value="ECO:0007669"/>
    <property type="project" value="InterPro"/>
</dbReference>
<dbReference type="InterPro" id="IPR050121">
    <property type="entry name" value="Cytochrome_P450_monoxygenase"/>
</dbReference>
<dbReference type="VEuPathDB" id="FungiDB:FOC1_g10007070"/>
<evidence type="ECO:0000256" key="2">
    <source>
        <dbReference type="ARBA" id="ARBA00022617"/>
    </source>
</evidence>
<keyword evidence="3 5" id="KW-0479">Metal-binding</keyword>
<evidence type="ECO:0000313" key="8">
    <source>
        <dbReference type="EMBL" id="ENH67295.1"/>
    </source>
</evidence>
<dbReference type="PRINTS" id="PR00385">
    <property type="entry name" value="P450"/>
</dbReference>
<comment type="similarity">
    <text evidence="6">Belongs to the cytochrome P450 family.</text>
</comment>
<dbReference type="InterPro" id="IPR017972">
    <property type="entry name" value="Cyt_P450_CS"/>
</dbReference>
<dbReference type="GO" id="GO:0005506">
    <property type="term" value="F:iron ion binding"/>
    <property type="evidence" value="ECO:0007669"/>
    <property type="project" value="InterPro"/>
</dbReference>
<dbReference type="PRINTS" id="PR00463">
    <property type="entry name" value="EP450I"/>
</dbReference>
<keyword evidence="7" id="KW-0472">Membrane</keyword>
<comment type="cofactor">
    <cofactor evidence="1 5">
        <name>heme</name>
        <dbReference type="ChEBI" id="CHEBI:30413"/>
    </cofactor>
</comment>
<dbReference type="PANTHER" id="PTHR24305">
    <property type="entry name" value="CYTOCHROME P450"/>
    <property type="match status" value="1"/>
</dbReference>
<reference evidence="9" key="1">
    <citation type="submission" date="2012-09" db="EMBL/GenBank/DDBJ databases">
        <title>Genome sequencing and comparative transcriptomics of race 1 and race 4 of banana pathogen: Fusarium oxysporum f. sp. cubense.</title>
        <authorList>
            <person name="Fang X."/>
            <person name="Huang J."/>
        </authorList>
    </citation>
    <scope>NUCLEOTIDE SEQUENCE [LARGE SCALE GENOMIC DNA]</scope>
    <source>
        <strain evidence="9">race 1</strain>
    </source>
</reference>
<dbReference type="InterPro" id="IPR001128">
    <property type="entry name" value="Cyt_P450"/>
</dbReference>
<dbReference type="Proteomes" id="UP000016928">
    <property type="component" value="Unassembled WGS sequence"/>
</dbReference>
<sequence>MFSLPINTAELAFLIPLTLVAFLVLKPLLYYLLDPLDLRKYPAPSFLAATTHFWILKETWLQRRSRSIHRQHERLGDVIRIAPSLIIFNIPEAVPDIYGHAAARKLVKDTFYDKISGEERDIVNVIDHGDHSQRRKYLSNSFALKTVTDMEPVIGQNFQRLLDHLDGVADQSTNIPSGQTLDIRRWFNYFTLDVIGDMAFGLPMGFLGNGGDATRVKSAGRQEYCIPSTIDTLHRGTRLSTTLAQLSSIRCVKLVKRLCNTTNWLKQSTGAQDRSQQDFMSKILKDREGKDRGLSFERLLSESIVFMNAGSETTAAALSSTLYFLLSNRKCFEKLRAEVDARLGPNHDGIISYDSAKDLPYLRACIDESLRLRPPIAYALQRLVVCPQGAIIAGHHIKQGTTVAVSPWTIHRNRKLYKNPDEFDPERWFDPEQLSNLRRYYIVFSQGPRQCLGRHIAIVELQILISTLVRRYNMYLADQEMNFVIFDRFNSNPGPLSVKVERRVFVD</sequence>
<dbReference type="OrthoDB" id="2789670at2759"/>
<accession>N4UBB7</accession>
<dbReference type="InterPro" id="IPR002401">
    <property type="entry name" value="Cyt_P450_E_grp-I"/>
</dbReference>
<dbReference type="SUPFAM" id="SSF48264">
    <property type="entry name" value="Cytochrome P450"/>
    <property type="match status" value="1"/>
</dbReference>
<keyword evidence="2 5" id="KW-0349">Heme</keyword>
<dbReference type="PROSITE" id="PS00086">
    <property type="entry name" value="CYTOCHROME_P450"/>
    <property type="match status" value="1"/>
</dbReference>
<organism evidence="8 9">
    <name type="scientific">Fusarium oxysporum f. sp. cubense (strain race 1)</name>
    <name type="common">Panama disease fungus</name>
    <dbReference type="NCBI Taxonomy" id="1229664"/>
    <lineage>
        <taxon>Eukaryota</taxon>
        <taxon>Fungi</taxon>
        <taxon>Dikarya</taxon>
        <taxon>Ascomycota</taxon>
        <taxon>Pezizomycotina</taxon>
        <taxon>Sordariomycetes</taxon>
        <taxon>Hypocreomycetidae</taxon>
        <taxon>Hypocreales</taxon>
        <taxon>Nectriaceae</taxon>
        <taxon>Fusarium</taxon>
        <taxon>Fusarium oxysporum species complex</taxon>
    </lineage>
</organism>
<reference evidence="9" key="2">
    <citation type="journal article" date="2014" name="PLoS ONE">
        <title>Genome and Transcriptome Analysis of the Fungal Pathogen Fusarium oxysporum f. sp. cubense Causing Banana Vascular Wilt Disease.</title>
        <authorList>
            <person name="Guo L."/>
            <person name="Han L."/>
            <person name="Yang L."/>
            <person name="Zeng H."/>
            <person name="Fan D."/>
            <person name="Zhu Y."/>
            <person name="Feng Y."/>
            <person name="Wang G."/>
            <person name="Peng C."/>
            <person name="Jiang X."/>
            <person name="Zhou D."/>
            <person name="Ni P."/>
            <person name="Liang C."/>
            <person name="Liu L."/>
            <person name="Wang J."/>
            <person name="Mao C."/>
            <person name="Fang X."/>
            <person name="Peng M."/>
            <person name="Huang J."/>
        </authorList>
    </citation>
    <scope>NUCLEOTIDE SEQUENCE [LARGE SCALE GENOMIC DNA]</scope>
    <source>
        <strain evidence="9">race 1</strain>
    </source>
</reference>
<dbReference type="CDD" id="cd11061">
    <property type="entry name" value="CYP67-like"/>
    <property type="match status" value="1"/>
</dbReference>
<evidence type="ECO:0000256" key="1">
    <source>
        <dbReference type="ARBA" id="ARBA00001971"/>
    </source>
</evidence>
<dbReference type="STRING" id="1229664.N4UBB7"/>
<evidence type="ECO:0000256" key="3">
    <source>
        <dbReference type="ARBA" id="ARBA00022723"/>
    </source>
</evidence>
<keyword evidence="6 8" id="KW-0503">Monooxygenase</keyword>
<name>N4UBB7_FUSC1</name>
<dbReference type="AlphaFoldDB" id="N4UBB7"/>
<dbReference type="PANTHER" id="PTHR24305:SF172">
    <property type="entry name" value="P450, PUTATIVE (EUROFUNG)-RELATED"/>
    <property type="match status" value="1"/>
</dbReference>
<feature type="binding site" description="axial binding residue" evidence="5">
    <location>
        <position position="451"/>
    </location>
    <ligand>
        <name>heme</name>
        <dbReference type="ChEBI" id="CHEBI:30413"/>
    </ligand>
    <ligandPart>
        <name>Fe</name>
        <dbReference type="ChEBI" id="CHEBI:18248"/>
    </ligandPart>
</feature>
<protein>
    <submittedName>
        <fullName evidence="8">Benzoate 4-monooxygenase</fullName>
    </submittedName>
</protein>
<keyword evidence="6" id="KW-0560">Oxidoreductase</keyword>
<proteinExistence type="inferred from homology"/>
<keyword evidence="4 5" id="KW-0408">Iron</keyword>
<evidence type="ECO:0000256" key="7">
    <source>
        <dbReference type="SAM" id="Phobius"/>
    </source>
</evidence>
<dbReference type="InterPro" id="IPR036396">
    <property type="entry name" value="Cyt_P450_sf"/>
</dbReference>
<dbReference type="Pfam" id="PF00067">
    <property type="entry name" value="p450"/>
    <property type="match status" value="1"/>
</dbReference>